<dbReference type="VEuPathDB" id="FungiDB:ASPGLDRAFT_678880"/>
<gene>
    <name evidence="2" type="ORF">ASPGLDRAFT_678880</name>
</gene>
<feature type="signal peptide" evidence="1">
    <location>
        <begin position="1"/>
        <end position="33"/>
    </location>
</feature>
<name>A0A1L9VWC6_ASPGL</name>
<dbReference type="EMBL" id="KV878889">
    <property type="protein sequence ID" value="OJJ88211.1"/>
    <property type="molecule type" value="Genomic_DNA"/>
</dbReference>
<accession>A0A1L9VWC6</accession>
<evidence type="ECO:0000256" key="1">
    <source>
        <dbReference type="SAM" id="SignalP"/>
    </source>
</evidence>
<dbReference type="Proteomes" id="UP000184300">
    <property type="component" value="Unassembled WGS sequence"/>
</dbReference>
<sequence length="127" mass="14020">MDCQRKAKRRAMWSGEHALFMILFSGITLQTETMSLCENASPPGQPTDLVSLRVFHCGVPLGYLNVTSYIGQTGGIHYSCVFDSSADREWTAPILPMVTVCSEKRAFISAFEIWGAPSLFCYGARST</sequence>
<keyword evidence="1" id="KW-0732">Signal</keyword>
<dbReference type="RefSeq" id="XP_022404887.1">
    <property type="nucleotide sequence ID" value="XM_022549201.1"/>
</dbReference>
<reference evidence="3" key="1">
    <citation type="journal article" date="2017" name="Genome Biol.">
        <title>Comparative genomics reveals high biological diversity and specific adaptations in the industrially and medically important fungal genus Aspergillus.</title>
        <authorList>
            <person name="de Vries R.P."/>
            <person name="Riley R."/>
            <person name="Wiebenga A."/>
            <person name="Aguilar-Osorio G."/>
            <person name="Amillis S."/>
            <person name="Uchima C.A."/>
            <person name="Anderluh G."/>
            <person name="Asadollahi M."/>
            <person name="Askin M."/>
            <person name="Barry K."/>
            <person name="Battaglia E."/>
            <person name="Bayram O."/>
            <person name="Benocci T."/>
            <person name="Braus-Stromeyer S.A."/>
            <person name="Caldana C."/>
            <person name="Canovas D."/>
            <person name="Cerqueira G.C."/>
            <person name="Chen F."/>
            <person name="Chen W."/>
            <person name="Choi C."/>
            <person name="Clum A."/>
            <person name="Dos Santos R.A."/>
            <person name="Damasio A.R."/>
            <person name="Diallinas G."/>
            <person name="Emri T."/>
            <person name="Fekete E."/>
            <person name="Flipphi M."/>
            <person name="Freyberg S."/>
            <person name="Gallo A."/>
            <person name="Gournas C."/>
            <person name="Habgood R."/>
            <person name="Hainaut M."/>
            <person name="Harispe M.L."/>
            <person name="Henrissat B."/>
            <person name="Hilden K.S."/>
            <person name="Hope R."/>
            <person name="Hossain A."/>
            <person name="Karabika E."/>
            <person name="Karaffa L."/>
            <person name="Karanyi Z."/>
            <person name="Krasevec N."/>
            <person name="Kuo A."/>
            <person name="Kusch H."/>
            <person name="LaButti K."/>
            <person name="Lagendijk E.L."/>
            <person name="Lapidus A."/>
            <person name="Levasseur A."/>
            <person name="Lindquist E."/>
            <person name="Lipzen A."/>
            <person name="Logrieco A.F."/>
            <person name="MacCabe A."/>
            <person name="Maekelae M.R."/>
            <person name="Malavazi I."/>
            <person name="Melin P."/>
            <person name="Meyer V."/>
            <person name="Mielnichuk N."/>
            <person name="Miskei M."/>
            <person name="Molnar A.P."/>
            <person name="Mule G."/>
            <person name="Ngan C.Y."/>
            <person name="Orejas M."/>
            <person name="Orosz E."/>
            <person name="Ouedraogo J.P."/>
            <person name="Overkamp K.M."/>
            <person name="Park H.-S."/>
            <person name="Perrone G."/>
            <person name="Piumi F."/>
            <person name="Punt P.J."/>
            <person name="Ram A.F."/>
            <person name="Ramon A."/>
            <person name="Rauscher S."/>
            <person name="Record E."/>
            <person name="Riano-Pachon D.M."/>
            <person name="Robert V."/>
            <person name="Roehrig J."/>
            <person name="Ruller R."/>
            <person name="Salamov A."/>
            <person name="Salih N.S."/>
            <person name="Samson R.A."/>
            <person name="Sandor E."/>
            <person name="Sanguinetti M."/>
            <person name="Schuetze T."/>
            <person name="Sepcic K."/>
            <person name="Shelest E."/>
            <person name="Sherlock G."/>
            <person name="Sophianopoulou V."/>
            <person name="Squina F.M."/>
            <person name="Sun H."/>
            <person name="Susca A."/>
            <person name="Todd R.B."/>
            <person name="Tsang A."/>
            <person name="Unkles S.E."/>
            <person name="van de Wiele N."/>
            <person name="van Rossen-Uffink D."/>
            <person name="Oliveira J.V."/>
            <person name="Vesth T.C."/>
            <person name="Visser J."/>
            <person name="Yu J.-H."/>
            <person name="Zhou M."/>
            <person name="Andersen M.R."/>
            <person name="Archer D.B."/>
            <person name="Baker S.E."/>
            <person name="Benoit I."/>
            <person name="Brakhage A.A."/>
            <person name="Braus G.H."/>
            <person name="Fischer R."/>
            <person name="Frisvad J.C."/>
            <person name="Goldman G.H."/>
            <person name="Houbraken J."/>
            <person name="Oakley B."/>
            <person name="Pocsi I."/>
            <person name="Scazzocchio C."/>
            <person name="Seiboth B."/>
            <person name="vanKuyk P.A."/>
            <person name="Wortman J."/>
            <person name="Dyer P.S."/>
            <person name="Grigoriev I.V."/>
        </authorList>
    </citation>
    <scope>NUCLEOTIDE SEQUENCE [LARGE SCALE GENOMIC DNA]</scope>
    <source>
        <strain evidence="3">CBS 516.65</strain>
    </source>
</reference>
<protein>
    <submittedName>
        <fullName evidence="2">Uncharacterized protein</fullName>
    </submittedName>
</protein>
<proteinExistence type="predicted"/>
<feature type="chain" id="PRO_5012454104" evidence="1">
    <location>
        <begin position="34"/>
        <end position="127"/>
    </location>
</feature>
<organism evidence="2 3">
    <name type="scientific">Aspergillus glaucus CBS 516.65</name>
    <dbReference type="NCBI Taxonomy" id="1160497"/>
    <lineage>
        <taxon>Eukaryota</taxon>
        <taxon>Fungi</taxon>
        <taxon>Dikarya</taxon>
        <taxon>Ascomycota</taxon>
        <taxon>Pezizomycotina</taxon>
        <taxon>Eurotiomycetes</taxon>
        <taxon>Eurotiomycetidae</taxon>
        <taxon>Eurotiales</taxon>
        <taxon>Aspergillaceae</taxon>
        <taxon>Aspergillus</taxon>
        <taxon>Aspergillus subgen. Aspergillus</taxon>
    </lineage>
</organism>
<keyword evidence="3" id="KW-1185">Reference proteome</keyword>
<dbReference type="AlphaFoldDB" id="A0A1L9VWC6"/>
<evidence type="ECO:0000313" key="2">
    <source>
        <dbReference type="EMBL" id="OJJ88211.1"/>
    </source>
</evidence>
<evidence type="ECO:0000313" key="3">
    <source>
        <dbReference type="Proteomes" id="UP000184300"/>
    </source>
</evidence>
<dbReference type="GeneID" id="34465461"/>